<feature type="region of interest" description="Disordered" evidence="10">
    <location>
        <begin position="913"/>
        <end position="936"/>
    </location>
</feature>
<dbReference type="PROSITE" id="PS52016">
    <property type="entry name" value="TONB_DEPENDENT_REC_3"/>
    <property type="match status" value="1"/>
</dbReference>
<feature type="domain" description="TonB-dependent receptor plug" evidence="13">
    <location>
        <begin position="116"/>
        <end position="221"/>
    </location>
</feature>
<evidence type="ECO:0000256" key="6">
    <source>
        <dbReference type="ARBA" id="ARBA00023136"/>
    </source>
</evidence>
<evidence type="ECO:0000313" key="15">
    <source>
        <dbReference type="Proteomes" id="UP000244956"/>
    </source>
</evidence>
<dbReference type="FunFam" id="2.60.40.1120:FF:000003">
    <property type="entry name" value="Outer membrane protein Omp121"/>
    <property type="match status" value="1"/>
</dbReference>
<dbReference type="NCBIfam" id="TIGR04057">
    <property type="entry name" value="SusC_RagA_signa"/>
    <property type="match status" value="1"/>
</dbReference>
<evidence type="ECO:0000259" key="13">
    <source>
        <dbReference type="Pfam" id="PF07715"/>
    </source>
</evidence>
<dbReference type="GO" id="GO:0009279">
    <property type="term" value="C:cell outer membrane"/>
    <property type="evidence" value="ECO:0007669"/>
    <property type="project" value="UniProtKB-SubCell"/>
</dbReference>
<reference evidence="14 15" key="1">
    <citation type="submission" date="2018-05" db="EMBL/GenBank/DDBJ databases">
        <title>Marinilabilia rubrum sp. nov., isolated from saltern sediment.</title>
        <authorList>
            <person name="Zhang R."/>
        </authorList>
    </citation>
    <scope>NUCLEOTIDE SEQUENCE [LARGE SCALE GENOMIC DNA]</scope>
    <source>
        <strain evidence="14 15">WTE16</strain>
    </source>
</reference>
<evidence type="ECO:0000256" key="9">
    <source>
        <dbReference type="RuleBase" id="RU003357"/>
    </source>
</evidence>
<keyword evidence="2 8" id="KW-0813">Transport</keyword>
<dbReference type="InterPro" id="IPR039426">
    <property type="entry name" value="TonB-dep_rcpt-like"/>
</dbReference>
<dbReference type="InterPro" id="IPR012910">
    <property type="entry name" value="Plug_dom"/>
</dbReference>
<keyword evidence="4 8" id="KW-0812">Transmembrane</keyword>
<dbReference type="Gene3D" id="2.170.130.10">
    <property type="entry name" value="TonB-dependent receptor, plug domain"/>
    <property type="match status" value="1"/>
</dbReference>
<evidence type="ECO:0000256" key="7">
    <source>
        <dbReference type="ARBA" id="ARBA00023237"/>
    </source>
</evidence>
<protein>
    <submittedName>
        <fullName evidence="14">TonB-dependent receptor</fullName>
    </submittedName>
</protein>
<evidence type="ECO:0000256" key="11">
    <source>
        <dbReference type="SAM" id="SignalP"/>
    </source>
</evidence>
<gene>
    <name evidence="14" type="ORF">DDZ16_10310</name>
</gene>
<keyword evidence="15" id="KW-1185">Reference proteome</keyword>
<dbReference type="InterPro" id="IPR037066">
    <property type="entry name" value="Plug_dom_sf"/>
</dbReference>
<comment type="caution">
    <text evidence="14">The sequence shown here is derived from an EMBL/GenBank/DDBJ whole genome shotgun (WGS) entry which is preliminary data.</text>
</comment>
<evidence type="ECO:0000256" key="3">
    <source>
        <dbReference type="ARBA" id="ARBA00022452"/>
    </source>
</evidence>
<dbReference type="Proteomes" id="UP000244956">
    <property type="component" value="Unassembled WGS sequence"/>
</dbReference>
<keyword evidence="14" id="KW-0675">Receptor</keyword>
<evidence type="ECO:0000313" key="14">
    <source>
        <dbReference type="EMBL" id="PWD99392.1"/>
    </source>
</evidence>
<dbReference type="FunFam" id="2.170.130.10:FF:000008">
    <property type="entry name" value="SusC/RagA family TonB-linked outer membrane protein"/>
    <property type="match status" value="1"/>
</dbReference>
<evidence type="ECO:0000256" key="8">
    <source>
        <dbReference type="PROSITE-ProRule" id="PRU01360"/>
    </source>
</evidence>
<evidence type="ECO:0000256" key="2">
    <source>
        <dbReference type="ARBA" id="ARBA00022448"/>
    </source>
</evidence>
<keyword evidence="5 9" id="KW-0798">TonB box</keyword>
<feature type="domain" description="TonB-dependent receptor-like beta-barrel" evidence="12">
    <location>
        <begin position="386"/>
        <end position="979"/>
    </location>
</feature>
<evidence type="ECO:0000259" key="12">
    <source>
        <dbReference type="Pfam" id="PF00593"/>
    </source>
</evidence>
<keyword evidence="6 8" id="KW-0472">Membrane</keyword>
<dbReference type="Pfam" id="PF07715">
    <property type="entry name" value="Plug"/>
    <property type="match status" value="1"/>
</dbReference>
<sequence length="1021" mass="112267">MKKMMRVFLVMFLVSLHINAFGQQRTLTGTVTDESGLPLPGVTVAVENTTKGTITDANGNYTIDLQEGENSLVFSFIGFESQTIDVSGQTSLDVTLKEAVLGIDEVVVVGYGTVKKSDLTGAVGKVGGEELNAMATADPVQNLQGKLAGVNVVSNSGEPGSGTRIRVRGIGTINNSDPLYVVDGFPMNNMSNVDPSNIESVEVLKDASATAIYGSRGANGVVLVTTKSGKEGKARFDVNSYAGVQVINERIDMANGYEFAELRKEAYENAGLTVPKVEMLDYVINNQLEGTDWQEELFNVAPIQNYSLSVSGGTESVNYNVGGTYNSQEGTIDNSGIDKLFLYSNTQYNFSEKVSLGANLSYTFYEKNNNNNNQYGGSLTDGLQMDPLTAAWDDYTNNYGKRFITGGTTIANPARIVDEAEHNTSSAHRLIANFDLNIKDVFIEGLAFKTMYAADIHLGKSKAYYPEFYIAPDQKRDKSSLYEQRFEQMDWVWNGYFSYNKDLGTHSVNTTLGAETQSFNYNAINATAFDVPFDEDLMYFDQAQDPEQKTVNGGAGKTTLMSYFARANYSFDNRYLLTATYRADGSSKFVGDNQWGYFPSFSMGWNVTEESFMSDVYFFDQLKFRAGWGQVGNEASVAANSYLATMNTGYTYVFGNSPVDGARAGALSNPDLKWEVTEQLNVGVDMMFLDQRLSASIDWFDRDTKDMILRTPIPYYVGSGRPARNAGTMNNTGIEASLTWNENKEDFQYSISLNASSIKNEVTSLAGGEPISGGNAQKMGSVTRTEEGHEIAYFYGLETDGIFNNESELNNYTWTDPESGSTKAIQPSAGLGDLKFVDQNNDGVINEDDRVKLGSAIPDFTAGLNLQMAYKGFDFKAFFYGVFGSEAVNVLKYYTHGSFSQSNYHTDKMNRWTPDNPDTNEPRVISTDPNQNSRFSDRHVEDNSYIRLRNLQIGYTLDEGFVESIGLGSVRFYLNGDNLMTITDYSGYNPEIAGGGDLSNGVDFATYPMGVTLTGGVNIKF</sequence>
<keyword evidence="3 8" id="KW-1134">Transmembrane beta strand</keyword>
<feature type="chain" id="PRO_5015488507" evidence="11">
    <location>
        <begin position="21"/>
        <end position="1021"/>
    </location>
</feature>
<dbReference type="InterPro" id="IPR000531">
    <property type="entry name" value="Beta-barrel_TonB"/>
</dbReference>
<organism evidence="14 15">
    <name type="scientific">Marinilabilia rubra</name>
    <dbReference type="NCBI Taxonomy" id="2162893"/>
    <lineage>
        <taxon>Bacteria</taxon>
        <taxon>Pseudomonadati</taxon>
        <taxon>Bacteroidota</taxon>
        <taxon>Bacteroidia</taxon>
        <taxon>Marinilabiliales</taxon>
        <taxon>Marinilabiliaceae</taxon>
        <taxon>Marinilabilia</taxon>
    </lineage>
</organism>
<keyword evidence="7 8" id="KW-0998">Cell outer membrane</keyword>
<comment type="similarity">
    <text evidence="8 9">Belongs to the TonB-dependent receptor family.</text>
</comment>
<accession>A0A2U2B8M0</accession>
<dbReference type="SUPFAM" id="SSF49464">
    <property type="entry name" value="Carboxypeptidase regulatory domain-like"/>
    <property type="match status" value="1"/>
</dbReference>
<dbReference type="InterPro" id="IPR023997">
    <property type="entry name" value="TonB-dep_OMP_SusC/RagA_CS"/>
</dbReference>
<dbReference type="SUPFAM" id="SSF56935">
    <property type="entry name" value="Porins"/>
    <property type="match status" value="1"/>
</dbReference>
<keyword evidence="11" id="KW-0732">Signal</keyword>
<dbReference type="InterPro" id="IPR023996">
    <property type="entry name" value="TonB-dep_OMP_SusC/RagA"/>
</dbReference>
<evidence type="ECO:0000256" key="4">
    <source>
        <dbReference type="ARBA" id="ARBA00022692"/>
    </source>
</evidence>
<comment type="subcellular location">
    <subcellularLocation>
        <location evidence="1 8">Cell outer membrane</location>
        <topology evidence="1 8">Multi-pass membrane protein</topology>
    </subcellularLocation>
</comment>
<dbReference type="EMBL" id="QEWP01000007">
    <property type="protein sequence ID" value="PWD99392.1"/>
    <property type="molecule type" value="Genomic_DNA"/>
</dbReference>
<dbReference type="InterPro" id="IPR036942">
    <property type="entry name" value="Beta-barrel_TonB_sf"/>
</dbReference>
<dbReference type="Pfam" id="PF00593">
    <property type="entry name" value="TonB_dep_Rec_b-barrel"/>
    <property type="match status" value="1"/>
</dbReference>
<proteinExistence type="inferred from homology"/>
<evidence type="ECO:0000256" key="5">
    <source>
        <dbReference type="ARBA" id="ARBA00023077"/>
    </source>
</evidence>
<dbReference type="Gene3D" id="2.40.170.20">
    <property type="entry name" value="TonB-dependent receptor, beta-barrel domain"/>
    <property type="match status" value="1"/>
</dbReference>
<name>A0A2U2B8M0_9BACT</name>
<dbReference type="Pfam" id="PF13715">
    <property type="entry name" value="CarbopepD_reg_2"/>
    <property type="match status" value="1"/>
</dbReference>
<dbReference type="AlphaFoldDB" id="A0A2U2B8M0"/>
<feature type="signal peptide" evidence="11">
    <location>
        <begin position="1"/>
        <end position="20"/>
    </location>
</feature>
<dbReference type="NCBIfam" id="TIGR04056">
    <property type="entry name" value="OMP_RagA_SusC"/>
    <property type="match status" value="1"/>
</dbReference>
<dbReference type="InterPro" id="IPR008969">
    <property type="entry name" value="CarboxyPept-like_regulatory"/>
</dbReference>
<evidence type="ECO:0000256" key="1">
    <source>
        <dbReference type="ARBA" id="ARBA00004571"/>
    </source>
</evidence>
<dbReference type="Gene3D" id="2.60.40.1120">
    <property type="entry name" value="Carboxypeptidase-like, regulatory domain"/>
    <property type="match status" value="1"/>
</dbReference>
<evidence type="ECO:0000256" key="10">
    <source>
        <dbReference type="SAM" id="MobiDB-lite"/>
    </source>
</evidence>